<keyword evidence="2" id="KW-1185">Reference proteome</keyword>
<protein>
    <submittedName>
        <fullName evidence="1">Uncharacterized protein</fullName>
    </submittedName>
</protein>
<sequence length="96" mass="10874">MKIKCYECKKVFDARKGFYVERRILNPKTIPAATFPTGYGYCSQECASRHHILENDIDLQDFGNYEEAGDTVMITSHDGGVRGEILRLRPQSAKSS</sequence>
<dbReference type="Proteomes" id="UP000030661">
    <property type="component" value="Unassembled WGS sequence"/>
</dbReference>
<dbReference type="HOGENOM" id="CLU_2354098_0_0_0"/>
<organism evidence="1">
    <name type="scientific">Vecturithrix granuli</name>
    <dbReference type="NCBI Taxonomy" id="1499967"/>
    <lineage>
        <taxon>Bacteria</taxon>
        <taxon>Candidatus Moduliflexota</taxon>
        <taxon>Candidatus Vecturitrichia</taxon>
        <taxon>Candidatus Vecturitrichales</taxon>
        <taxon>Candidatus Vecturitrichaceae</taxon>
        <taxon>Candidatus Vecturithrix</taxon>
    </lineage>
</organism>
<accession>A0A081C961</accession>
<evidence type="ECO:0000313" key="2">
    <source>
        <dbReference type="Proteomes" id="UP000030661"/>
    </source>
</evidence>
<dbReference type="EMBL" id="DF820477">
    <property type="protein sequence ID" value="GAK61116.1"/>
    <property type="molecule type" value="Genomic_DNA"/>
</dbReference>
<proteinExistence type="predicted"/>
<gene>
    <name evidence="1" type="ORF">U27_01014</name>
</gene>
<dbReference type="AlphaFoldDB" id="A0A081C961"/>
<reference evidence="1" key="1">
    <citation type="journal article" date="2015" name="PeerJ">
        <title>First genomic representation of candidate bacterial phylum KSB3 points to enhanced environmental sensing as a trigger of wastewater bulking.</title>
        <authorList>
            <person name="Sekiguchi Y."/>
            <person name="Ohashi A."/>
            <person name="Parks D.H."/>
            <person name="Yamauchi T."/>
            <person name="Tyson G.W."/>
            <person name="Hugenholtz P."/>
        </authorList>
    </citation>
    <scope>NUCLEOTIDE SEQUENCE [LARGE SCALE GENOMIC DNA]</scope>
</reference>
<name>A0A081C961_VECG1</name>
<evidence type="ECO:0000313" key="1">
    <source>
        <dbReference type="EMBL" id="GAK61116.1"/>
    </source>
</evidence>